<dbReference type="EMBL" id="BMEO01000001">
    <property type="protein sequence ID" value="GGF86090.1"/>
    <property type="molecule type" value="Genomic_DNA"/>
</dbReference>
<name>A0A917FHY2_9GAMM</name>
<keyword evidence="2" id="KW-0238">DNA-binding</keyword>
<dbReference type="Pfam" id="PF01381">
    <property type="entry name" value="HTH_3"/>
    <property type="match status" value="1"/>
</dbReference>
<evidence type="ECO:0000313" key="2">
    <source>
        <dbReference type="EMBL" id="GGF86090.1"/>
    </source>
</evidence>
<accession>A0A917FHY2</accession>
<keyword evidence="3" id="KW-1185">Reference proteome</keyword>
<organism evidence="2 3">
    <name type="scientific">Marinicella pacifica</name>
    <dbReference type="NCBI Taxonomy" id="1171543"/>
    <lineage>
        <taxon>Bacteria</taxon>
        <taxon>Pseudomonadati</taxon>
        <taxon>Pseudomonadota</taxon>
        <taxon>Gammaproteobacteria</taxon>
        <taxon>Lysobacterales</taxon>
        <taxon>Marinicellaceae</taxon>
        <taxon>Marinicella</taxon>
    </lineage>
</organism>
<comment type="caution">
    <text evidence="2">The sequence shown here is derived from an EMBL/GenBank/DDBJ whole genome shotgun (WGS) entry which is preliminary data.</text>
</comment>
<protein>
    <submittedName>
        <fullName evidence="2">DNA-binding protein</fullName>
    </submittedName>
</protein>
<reference evidence="2" key="2">
    <citation type="submission" date="2020-09" db="EMBL/GenBank/DDBJ databases">
        <authorList>
            <person name="Sun Q."/>
            <person name="Zhou Y."/>
        </authorList>
    </citation>
    <scope>NUCLEOTIDE SEQUENCE</scope>
    <source>
        <strain evidence="2">CGMCC 1.12181</strain>
    </source>
</reference>
<dbReference type="RefSeq" id="WP_425562593.1">
    <property type="nucleotide sequence ID" value="NZ_BAABJF010000011.1"/>
</dbReference>
<proteinExistence type="predicted"/>
<dbReference type="AlphaFoldDB" id="A0A917FHY2"/>
<dbReference type="PANTHER" id="PTHR40455:SF1">
    <property type="entry name" value="ANTITOXIN HIGA"/>
    <property type="match status" value="1"/>
</dbReference>
<reference evidence="2" key="1">
    <citation type="journal article" date="2014" name="Int. J. Syst. Evol. Microbiol.">
        <title>Complete genome sequence of Corynebacterium casei LMG S-19264T (=DSM 44701T), isolated from a smear-ripened cheese.</title>
        <authorList>
            <consortium name="US DOE Joint Genome Institute (JGI-PGF)"/>
            <person name="Walter F."/>
            <person name="Albersmeier A."/>
            <person name="Kalinowski J."/>
            <person name="Ruckert C."/>
        </authorList>
    </citation>
    <scope>NUCLEOTIDE SEQUENCE</scope>
    <source>
        <strain evidence="2">CGMCC 1.12181</strain>
    </source>
</reference>
<dbReference type="InterPro" id="IPR039060">
    <property type="entry name" value="Antitox_HigA"/>
</dbReference>
<evidence type="ECO:0000259" key="1">
    <source>
        <dbReference type="PROSITE" id="PS50943"/>
    </source>
</evidence>
<dbReference type="InterPro" id="IPR001387">
    <property type="entry name" value="Cro/C1-type_HTH"/>
</dbReference>
<dbReference type="Proteomes" id="UP000605253">
    <property type="component" value="Unassembled WGS sequence"/>
</dbReference>
<dbReference type="PANTHER" id="PTHR40455">
    <property type="entry name" value="ANTITOXIN HIGA"/>
    <property type="match status" value="1"/>
</dbReference>
<dbReference type="SUPFAM" id="SSF47413">
    <property type="entry name" value="lambda repressor-like DNA-binding domains"/>
    <property type="match status" value="1"/>
</dbReference>
<feature type="domain" description="HTH cro/C1-type" evidence="1">
    <location>
        <begin position="62"/>
        <end position="115"/>
    </location>
</feature>
<dbReference type="PROSITE" id="PS50943">
    <property type="entry name" value="HTH_CROC1"/>
    <property type="match status" value="1"/>
</dbReference>
<dbReference type="InterPro" id="IPR010982">
    <property type="entry name" value="Lambda_DNA-bd_dom_sf"/>
</dbReference>
<dbReference type="Gene3D" id="1.10.260.40">
    <property type="entry name" value="lambda repressor-like DNA-binding domains"/>
    <property type="match status" value="1"/>
</dbReference>
<sequence>MMKIRPIKTEADYKEALSEINQLWGAEVDTPRGDKLDVLLTLVEAYEDKHHAINPPDPVEAIKFRMEQLSLSRKDLESSIGSRGRVSEILNRKRDLSLKMIRQLHHNYNIPLESLIGDPHANS</sequence>
<evidence type="ECO:0000313" key="3">
    <source>
        <dbReference type="Proteomes" id="UP000605253"/>
    </source>
</evidence>
<dbReference type="SMART" id="SM00530">
    <property type="entry name" value="HTH_XRE"/>
    <property type="match status" value="1"/>
</dbReference>
<dbReference type="GO" id="GO:0006355">
    <property type="term" value="P:regulation of DNA-templated transcription"/>
    <property type="evidence" value="ECO:0007669"/>
    <property type="project" value="InterPro"/>
</dbReference>
<gene>
    <name evidence="2" type="ORF">GCM10011365_03960</name>
</gene>
<dbReference type="GO" id="GO:0001046">
    <property type="term" value="F:core promoter sequence-specific DNA binding"/>
    <property type="evidence" value="ECO:0007669"/>
    <property type="project" value="TreeGrafter"/>
</dbReference>